<accession>A0A836C5K8</accession>
<dbReference type="Gene3D" id="6.10.140.2220">
    <property type="match status" value="1"/>
</dbReference>
<protein>
    <recommendedName>
        <fullName evidence="5">MYND-type domain-containing protein</fullName>
    </recommendedName>
</protein>
<dbReference type="AlphaFoldDB" id="A0A836C5K8"/>
<evidence type="ECO:0000313" key="7">
    <source>
        <dbReference type="Proteomes" id="UP000612055"/>
    </source>
</evidence>
<dbReference type="PROSITE" id="PS50865">
    <property type="entry name" value="ZF_MYND_2"/>
    <property type="match status" value="1"/>
</dbReference>
<keyword evidence="7" id="KW-1185">Reference proteome</keyword>
<organism evidence="6 7">
    <name type="scientific">Edaphochlamys debaryana</name>
    <dbReference type="NCBI Taxonomy" id="47281"/>
    <lineage>
        <taxon>Eukaryota</taxon>
        <taxon>Viridiplantae</taxon>
        <taxon>Chlorophyta</taxon>
        <taxon>core chlorophytes</taxon>
        <taxon>Chlorophyceae</taxon>
        <taxon>CS clade</taxon>
        <taxon>Chlamydomonadales</taxon>
        <taxon>Chlamydomonadales incertae sedis</taxon>
        <taxon>Edaphochlamys</taxon>
    </lineage>
</organism>
<dbReference type="GO" id="GO:0008270">
    <property type="term" value="F:zinc ion binding"/>
    <property type="evidence" value="ECO:0007669"/>
    <property type="project" value="UniProtKB-KW"/>
</dbReference>
<evidence type="ECO:0000256" key="4">
    <source>
        <dbReference type="PROSITE-ProRule" id="PRU00134"/>
    </source>
</evidence>
<keyword evidence="2 4" id="KW-0863">Zinc-finger</keyword>
<keyword evidence="3" id="KW-0862">Zinc</keyword>
<evidence type="ECO:0000256" key="1">
    <source>
        <dbReference type="ARBA" id="ARBA00022723"/>
    </source>
</evidence>
<dbReference type="EMBL" id="JAEHOE010000004">
    <property type="protein sequence ID" value="KAG2500143.1"/>
    <property type="molecule type" value="Genomic_DNA"/>
</dbReference>
<sequence>MHNSIYSDELDPKLVILAIPEAQRTPFQRDYAKAVMAIRAAADLPVNTLADAANYARRMLYGQWLGAVMVTLDSKSVAPKSVAVSPYVERFTAARCCWMDPATQDELSNAEAARRLRRAQQAGSGAAVLEPFMGVSFLGNVTDRTVYDRMTADELVVTLFVMRRSTLLHKGGGAYSRSCFPALAAMDVGEPHHMTAPQWETVWIESLTTPLFTAIRSDPPEPASAGQAIDSLTYMAHRLPLLDSDRAMSYRLLVMVTAEVGDDDALLSSASVLARLGEAQSHDYAFAFGTCLRMHTLLYGILSVRPRVTMGELRAAVAKAHEARKRLKKMYLWGLVQQAVRSQMTDVQRALDEMEDLPDTAVLQLPYKGRAEGSGGPAASTNSPAVQAGADSKPICDGCHKRFLQYLRCGGCRQRRYCGKECQTKDWRGGHKATCKQLAAAARAEAEAAVQAGSKTEQGTGERA</sequence>
<dbReference type="Pfam" id="PF01753">
    <property type="entry name" value="zf-MYND"/>
    <property type="match status" value="1"/>
</dbReference>
<proteinExistence type="predicted"/>
<evidence type="ECO:0000256" key="2">
    <source>
        <dbReference type="ARBA" id="ARBA00022771"/>
    </source>
</evidence>
<dbReference type="Proteomes" id="UP000612055">
    <property type="component" value="Unassembled WGS sequence"/>
</dbReference>
<evidence type="ECO:0000259" key="5">
    <source>
        <dbReference type="PROSITE" id="PS50865"/>
    </source>
</evidence>
<comment type="caution">
    <text evidence="6">The sequence shown here is derived from an EMBL/GenBank/DDBJ whole genome shotgun (WGS) entry which is preliminary data.</text>
</comment>
<reference evidence="6" key="1">
    <citation type="journal article" date="2020" name="bioRxiv">
        <title>Comparative genomics of Chlamydomonas.</title>
        <authorList>
            <person name="Craig R.J."/>
            <person name="Hasan A.R."/>
            <person name="Ness R.W."/>
            <person name="Keightley P.D."/>
        </authorList>
    </citation>
    <scope>NUCLEOTIDE SEQUENCE</scope>
    <source>
        <strain evidence="6">CCAP 11/70</strain>
    </source>
</reference>
<dbReference type="SUPFAM" id="SSF144232">
    <property type="entry name" value="HIT/MYND zinc finger-like"/>
    <property type="match status" value="1"/>
</dbReference>
<dbReference type="OrthoDB" id="550075at2759"/>
<name>A0A836C5K8_9CHLO</name>
<feature type="domain" description="MYND-type" evidence="5">
    <location>
        <begin position="396"/>
        <end position="435"/>
    </location>
</feature>
<evidence type="ECO:0000313" key="6">
    <source>
        <dbReference type="EMBL" id="KAG2500143.1"/>
    </source>
</evidence>
<dbReference type="PROSITE" id="PS01360">
    <property type="entry name" value="ZF_MYND_1"/>
    <property type="match status" value="1"/>
</dbReference>
<dbReference type="InterPro" id="IPR002893">
    <property type="entry name" value="Znf_MYND"/>
</dbReference>
<evidence type="ECO:0000256" key="3">
    <source>
        <dbReference type="ARBA" id="ARBA00022833"/>
    </source>
</evidence>
<keyword evidence="1" id="KW-0479">Metal-binding</keyword>
<gene>
    <name evidence="6" type="ORF">HYH03_001725</name>
</gene>